<dbReference type="RefSeq" id="WP_179269609.1">
    <property type="nucleotide sequence ID" value="NZ_CP058579.1"/>
</dbReference>
<accession>A0A7D5QIG8</accession>
<feature type="domain" description="N-acetyltransferase" evidence="1">
    <location>
        <begin position="30"/>
        <end position="189"/>
    </location>
</feature>
<sequence>MADLFPRTIETERLRFEPRSTDGIDARELYRICSADPGIEDVTRHVPWDPHEHPRETEAFLERGDEHREEASAAGYVLRPRDGEDGAGEMAGFTGIQVDWGRRRGDLGLWLRRRFWGRGYSGERATALVELAFDRLDLEVVTVGHEPGNARSERAITKYVDRFGGRRDGRFRNRHATPDGAVTDLVRYSISRGEWHDATGGGTAVLD</sequence>
<dbReference type="GO" id="GO:0005737">
    <property type="term" value="C:cytoplasm"/>
    <property type="evidence" value="ECO:0007669"/>
    <property type="project" value="TreeGrafter"/>
</dbReference>
<dbReference type="EMBL" id="CP058579">
    <property type="protein sequence ID" value="QLG63024.1"/>
    <property type="molecule type" value="Genomic_DNA"/>
</dbReference>
<dbReference type="Proteomes" id="UP000509626">
    <property type="component" value="Chromosome"/>
</dbReference>
<dbReference type="AlphaFoldDB" id="A0A7D5QIG8"/>
<name>A0A7D5QIG8_9EURY</name>
<dbReference type="InterPro" id="IPR000182">
    <property type="entry name" value="GNAT_dom"/>
</dbReference>
<evidence type="ECO:0000313" key="2">
    <source>
        <dbReference type="EMBL" id="QLG63024.1"/>
    </source>
</evidence>
<reference evidence="2 3" key="1">
    <citation type="submission" date="2020-06" db="EMBL/GenBank/DDBJ databases">
        <title>NJ-3-1, isolated from saline soil.</title>
        <authorList>
            <person name="Cui H.L."/>
            <person name="Shi X."/>
        </authorList>
    </citation>
    <scope>NUCLEOTIDE SEQUENCE [LARGE SCALE GENOMIC DNA]</scope>
    <source>
        <strain evidence="2 3">NJ-3-1</strain>
    </source>
</reference>
<keyword evidence="2" id="KW-0808">Transferase</keyword>
<evidence type="ECO:0000313" key="3">
    <source>
        <dbReference type="Proteomes" id="UP000509626"/>
    </source>
</evidence>
<dbReference type="OrthoDB" id="120213at2157"/>
<gene>
    <name evidence="2" type="ORF">HUG12_15300</name>
</gene>
<dbReference type="Gene3D" id="3.40.630.30">
    <property type="match status" value="1"/>
</dbReference>
<dbReference type="PANTHER" id="PTHR43441:SF11">
    <property type="entry name" value="RIBOSOMAL-PROTEIN-SERINE ACETYLTRANSFERASE"/>
    <property type="match status" value="1"/>
</dbReference>
<dbReference type="GO" id="GO:1990189">
    <property type="term" value="F:protein N-terminal-serine acetyltransferase activity"/>
    <property type="evidence" value="ECO:0007669"/>
    <property type="project" value="TreeGrafter"/>
</dbReference>
<dbReference type="InterPro" id="IPR016181">
    <property type="entry name" value="Acyl_CoA_acyltransferase"/>
</dbReference>
<organism evidence="2 3">
    <name type="scientific">Halorarum salinum</name>
    <dbReference type="NCBI Taxonomy" id="2743089"/>
    <lineage>
        <taxon>Archaea</taxon>
        <taxon>Methanobacteriati</taxon>
        <taxon>Methanobacteriota</taxon>
        <taxon>Stenosarchaea group</taxon>
        <taxon>Halobacteria</taxon>
        <taxon>Halobacteriales</taxon>
        <taxon>Haloferacaceae</taxon>
        <taxon>Halorarum</taxon>
    </lineage>
</organism>
<dbReference type="Pfam" id="PF13302">
    <property type="entry name" value="Acetyltransf_3"/>
    <property type="match status" value="1"/>
</dbReference>
<protein>
    <submittedName>
        <fullName evidence="2">GNAT family N-acetyltransferase</fullName>
    </submittedName>
</protein>
<evidence type="ECO:0000259" key="1">
    <source>
        <dbReference type="PROSITE" id="PS51186"/>
    </source>
</evidence>
<dbReference type="PROSITE" id="PS51186">
    <property type="entry name" value="GNAT"/>
    <property type="match status" value="1"/>
</dbReference>
<dbReference type="InterPro" id="IPR051908">
    <property type="entry name" value="Ribosomal_N-acetyltransferase"/>
</dbReference>
<dbReference type="PANTHER" id="PTHR43441">
    <property type="entry name" value="RIBOSOMAL-PROTEIN-SERINE ACETYLTRANSFERASE"/>
    <property type="match status" value="1"/>
</dbReference>
<dbReference type="GO" id="GO:0008999">
    <property type="term" value="F:protein-N-terminal-alanine acetyltransferase activity"/>
    <property type="evidence" value="ECO:0007669"/>
    <property type="project" value="TreeGrafter"/>
</dbReference>
<dbReference type="KEGG" id="halu:HUG12_15300"/>
<dbReference type="GeneID" id="56038853"/>
<dbReference type="SUPFAM" id="SSF55729">
    <property type="entry name" value="Acyl-CoA N-acyltransferases (Nat)"/>
    <property type="match status" value="1"/>
</dbReference>
<keyword evidence="3" id="KW-1185">Reference proteome</keyword>
<proteinExistence type="predicted"/>